<reference evidence="11" key="1">
    <citation type="submission" date="2021-10" db="EMBL/GenBank/DDBJ databases">
        <title>De novo Genome Assembly of Clathrus columnatus (Basidiomycota, Fungi) Using Illumina and Nanopore Sequence Data.</title>
        <authorList>
            <person name="Ogiso-Tanaka E."/>
            <person name="Itagaki H."/>
            <person name="Hosoya T."/>
            <person name="Hosaka K."/>
        </authorList>
    </citation>
    <scope>NUCLEOTIDE SEQUENCE</scope>
    <source>
        <strain evidence="11">MO-923</strain>
    </source>
</reference>
<comment type="caution">
    <text evidence="11">The sequence shown here is derived from an EMBL/GenBank/DDBJ whole genome shotgun (WGS) entry which is preliminary data.</text>
</comment>
<dbReference type="Proteomes" id="UP001050691">
    <property type="component" value="Unassembled WGS sequence"/>
</dbReference>
<name>A0AAV4ZWJ5_9AGAM</name>
<dbReference type="SUPFAM" id="SSF48264">
    <property type="entry name" value="Cytochrome P450"/>
    <property type="match status" value="1"/>
</dbReference>
<keyword evidence="4 9" id="KW-0349">Heme</keyword>
<dbReference type="PRINTS" id="PR00385">
    <property type="entry name" value="P450"/>
</dbReference>
<dbReference type="InterPro" id="IPR050364">
    <property type="entry name" value="Cytochrome_P450_fung"/>
</dbReference>
<gene>
    <name evidence="11" type="ORF">Clacol_000356</name>
</gene>
<dbReference type="Pfam" id="PF00067">
    <property type="entry name" value="p450"/>
    <property type="match status" value="1"/>
</dbReference>
<sequence length="459" mass="52766">MPKEKEWLKFTEWTHKYGNIVYLKMVRQHFFILSDYEDVFELLHKRSRHYSDRPVFPMSGELMGWDVAILFRNYDDSLRTMRRLTHQTFNPEIWPLEEKELTKLPKLLLETPANFEAHIRRTIASVVLKATYGYSIPNGEEGNDDLMVKLSERGLHEFSIAQAPGAFLVDFIPLLKYVPPWFPGAGFRRKAMEWKLHQQEMMDTPFEFTKSQMNSGDAPPSLVSIHYPKAKSLEEIALLKYTAGSLYGGIAAILTFFAAMTLYPEVQLKAQKEVDSLIGLERLPCVADRPSLPYVEAILKEVLRWVPIVPLSVPHRVSQHDVYKGYDIPKGSIIFSNIWAMTRDKKYFPDPDVFRPERFLSGELPDLRVVDPLQTVFGFGRRSCPGQRVAESSLFLAITIILLTFNITKAKDPTTGEDITPVIEMTPGVVVKLEPFQCQITPRSQRAIELIERGDWVEQ</sequence>
<dbReference type="PRINTS" id="PR00463">
    <property type="entry name" value="EP450I"/>
</dbReference>
<evidence type="ECO:0000256" key="9">
    <source>
        <dbReference type="PIRSR" id="PIRSR602401-1"/>
    </source>
</evidence>
<accession>A0AAV4ZWJ5</accession>
<proteinExistence type="inferred from homology"/>
<keyword evidence="12" id="KW-1185">Reference proteome</keyword>
<keyword evidence="6 10" id="KW-0560">Oxidoreductase</keyword>
<dbReference type="GO" id="GO:0020037">
    <property type="term" value="F:heme binding"/>
    <property type="evidence" value="ECO:0007669"/>
    <property type="project" value="InterPro"/>
</dbReference>
<evidence type="ECO:0000256" key="5">
    <source>
        <dbReference type="ARBA" id="ARBA00022723"/>
    </source>
</evidence>
<dbReference type="PROSITE" id="PS00086">
    <property type="entry name" value="CYTOCHROME_P450"/>
    <property type="match status" value="1"/>
</dbReference>
<evidence type="ECO:0000256" key="10">
    <source>
        <dbReference type="RuleBase" id="RU000461"/>
    </source>
</evidence>
<protein>
    <recommendedName>
        <fullName evidence="13">Cytochrome P450</fullName>
    </recommendedName>
</protein>
<keyword evidence="7 9" id="KW-0408">Iron</keyword>
<comment type="similarity">
    <text evidence="3 10">Belongs to the cytochrome P450 family.</text>
</comment>
<keyword evidence="5 9" id="KW-0479">Metal-binding</keyword>
<dbReference type="AlphaFoldDB" id="A0AAV4ZWJ5"/>
<evidence type="ECO:0000256" key="6">
    <source>
        <dbReference type="ARBA" id="ARBA00023002"/>
    </source>
</evidence>
<dbReference type="InterPro" id="IPR001128">
    <property type="entry name" value="Cyt_P450"/>
</dbReference>
<dbReference type="GO" id="GO:0005506">
    <property type="term" value="F:iron ion binding"/>
    <property type="evidence" value="ECO:0007669"/>
    <property type="project" value="InterPro"/>
</dbReference>
<dbReference type="PANTHER" id="PTHR46300:SF7">
    <property type="entry name" value="P450, PUTATIVE (EUROFUNG)-RELATED"/>
    <property type="match status" value="1"/>
</dbReference>
<dbReference type="GO" id="GO:0016705">
    <property type="term" value="F:oxidoreductase activity, acting on paired donors, with incorporation or reduction of molecular oxygen"/>
    <property type="evidence" value="ECO:0007669"/>
    <property type="project" value="InterPro"/>
</dbReference>
<evidence type="ECO:0000256" key="1">
    <source>
        <dbReference type="ARBA" id="ARBA00001971"/>
    </source>
</evidence>
<evidence type="ECO:0000256" key="2">
    <source>
        <dbReference type="ARBA" id="ARBA00005179"/>
    </source>
</evidence>
<organism evidence="11 12">
    <name type="scientific">Clathrus columnatus</name>
    <dbReference type="NCBI Taxonomy" id="1419009"/>
    <lineage>
        <taxon>Eukaryota</taxon>
        <taxon>Fungi</taxon>
        <taxon>Dikarya</taxon>
        <taxon>Basidiomycota</taxon>
        <taxon>Agaricomycotina</taxon>
        <taxon>Agaricomycetes</taxon>
        <taxon>Phallomycetidae</taxon>
        <taxon>Phallales</taxon>
        <taxon>Clathraceae</taxon>
        <taxon>Clathrus</taxon>
    </lineage>
</organism>
<evidence type="ECO:0000313" key="12">
    <source>
        <dbReference type="Proteomes" id="UP001050691"/>
    </source>
</evidence>
<feature type="binding site" description="axial binding residue" evidence="9">
    <location>
        <position position="384"/>
    </location>
    <ligand>
        <name>heme</name>
        <dbReference type="ChEBI" id="CHEBI:30413"/>
    </ligand>
    <ligandPart>
        <name>Fe</name>
        <dbReference type="ChEBI" id="CHEBI:18248"/>
    </ligandPart>
</feature>
<dbReference type="PANTHER" id="PTHR46300">
    <property type="entry name" value="P450, PUTATIVE (EUROFUNG)-RELATED-RELATED"/>
    <property type="match status" value="1"/>
</dbReference>
<dbReference type="InterPro" id="IPR036396">
    <property type="entry name" value="Cyt_P450_sf"/>
</dbReference>
<comment type="pathway">
    <text evidence="2">Secondary metabolite biosynthesis.</text>
</comment>
<keyword evidence="8 10" id="KW-0503">Monooxygenase</keyword>
<evidence type="ECO:0000256" key="3">
    <source>
        <dbReference type="ARBA" id="ARBA00010617"/>
    </source>
</evidence>
<evidence type="ECO:0000313" key="11">
    <source>
        <dbReference type="EMBL" id="GJJ06167.1"/>
    </source>
</evidence>
<evidence type="ECO:0008006" key="13">
    <source>
        <dbReference type="Google" id="ProtNLM"/>
    </source>
</evidence>
<dbReference type="EMBL" id="BPWL01000001">
    <property type="protein sequence ID" value="GJJ06167.1"/>
    <property type="molecule type" value="Genomic_DNA"/>
</dbReference>
<dbReference type="InterPro" id="IPR002401">
    <property type="entry name" value="Cyt_P450_E_grp-I"/>
</dbReference>
<evidence type="ECO:0000256" key="7">
    <source>
        <dbReference type="ARBA" id="ARBA00023004"/>
    </source>
</evidence>
<dbReference type="CDD" id="cd11065">
    <property type="entry name" value="CYP64-like"/>
    <property type="match status" value="1"/>
</dbReference>
<evidence type="ECO:0000256" key="4">
    <source>
        <dbReference type="ARBA" id="ARBA00022617"/>
    </source>
</evidence>
<evidence type="ECO:0000256" key="8">
    <source>
        <dbReference type="ARBA" id="ARBA00023033"/>
    </source>
</evidence>
<comment type="cofactor">
    <cofactor evidence="1 9">
        <name>heme</name>
        <dbReference type="ChEBI" id="CHEBI:30413"/>
    </cofactor>
</comment>
<dbReference type="Gene3D" id="1.10.630.10">
    <property type="entry name" value="Cytochrome P450"/>
    <property type="match status" value="1"/>
</dbReference>
<dbReference type="InterPro" id="IPR017972">
    <property type="entry name" value="Cyt_P450_CS"/>
</dbReference>
<dbReference type="GO" id="GO:0004497">
    <property type="term" value="F:monooxygenase activity"/>
    <property type="evidence" value="ECO:0007669"/>
    <property type="project" value="UniProtKB-KW"/>
</dbReference>